<dbReference type="AlphaFoldDB" id="A0A4D7C8I2"/>
<organism evidence="1 2">
    <name type="scientific">Hankyongella ginsenosidimutans</name>
    <dbReference type="NCBI Taxonomy" id="1763828"/>
    <lineage>
        <taxon>Bacteria</taxon>
        <taxon>Pseudomonadati</taxon>
        <taxon>Pseudomonadota</taxon>
        <taxon>Alphaproteobacteria</taxon>
        <taxon>Sphingomonadales</taxon>
        <taxon>Sphingomonadaceae</taxon>
        <taxon>Hankyongella</taxon>
    </lineage>
</organism>
<evidence type="ECO:0008006" key="3">
    <source>
        <dbReference type="Google" id="ProtNLM"/>
    </source>
</evidence>
<name>A0A4D7C8I2_9SPHN</name>
<dbReference type="KEGG" id="hgn:E6W36_10410"/>
<evidence type="ECO:0000313" key="1">
    <source>
        <dbReference type="EMBL" id="QCI80555.1"/>
    </source>
</evidence>
<gene>
    <name evidence="1" type="ORF">E6W36_10410</name>
</gene>
<accession>A0A4D7C8I2</accession>
<reference evidence="2" key="1">
    <citation type="submission" date="2019-04" db="EMBL/GenBank/DDBJ databases">
        <title>Complete genome sequence of Sphingomonas sp. W1-2-3.</title>
        <authorList>
            <person name="Im W.T."/>
        </authorList>
    </citation>
    <scope>NUCLEOTIDE SEQUENCE [LARGE SCALE GENOMIC DNA]</scope>
    <source>
        <strain evidence="2">W1-2-3</strain>
    </source>
</reference>
<evidence type="ECO:0000313" key="2">
    <source>
        <dbReference type="Proteomes" id="UP000298714"/>
    </source>
</evidence>
<dbReference type="Pfam" id="PF09694">
    <property type="entry name" value="Gcw_chp"/>
    <property type="match status" value="1"/>
</dbReference>
<dbReference type="InterPro" id="IPR010239">
    <property type="entry name" value="CHP02001"/>
</dbReference>
<proteinExistence type="predicted"/>
<protein>
    <recommendedName>
        <fullName evidence="3">Porin</fullName>
    </recommendedName>
</protein>
<dbReference type="Proteomes" id="UP000298714">
    <property type="component" value="Chromosome"/>
</dbReference>
<keyword evidence="2" id="KW-1185">Reference proteome</keyword>
<sequence length="77" mass="8252">MGIPSTPLTLNASFGYERGAFDFSETEVDPRDNGKLDWSLGVSASYKLFTFAVSYVDSNRDLNIGHAGVVASITAGF</sequence>
<dbReference type="EMBL" id="CP039704">
    <property type="protein sequence ID" value="QCI80555.1"/>
    <property type="molecule type" value="Genomic_DNA"/>
</dbReference>